<organism evidence="1 3">
    <name type="scientific">Didymodactylos carnosus</name>
    <dbReference type="NCBI Taxonomy" id="1234261"/>
    <lineage>
        <taxon>Eukaryota</taxon>
        <taxon>Metazoa</taxon>
        <taxon>Spiralia</taxon>
        <taxon>Gnathifera</taxon>
        <taxon>Rotifera</taxon>
        <taxon>Eurotatoria</taxon>
        <taxon>Bdelloidea</taxon>
        <taxon>Philodinida</taxon>
        <taxon>Philodinidae</taxon>
        <taxon>Didymodactylos</taxon>
    </lineage>
</organism>
<dbReference type="InterPro" id="IPR008656">
    <property type="entry name" value="Inositol_tetrakis-P_1-kinase"/>
</dbReference>
<protein>
    <submittedName>
        <fullName evidence="1">Uncharacterized protein</fullName>
    </submittedName>
</protein>
<reference evidence="1" key="1">
    <citation type="submission" date="2021-02" db="EMBL/GenBank/DDBJ databases">
        <authorList>
            <person name="Nowell W R."/>
        </authorList>
    </citation>
    <scope>NUCLEOTIDE SEQUENCE</scope>
</reference>
<dbReference type="EMBL" id="CAJNOQ010017077">
    <property type="protein sequence ID" value="CAF1392610.1"/>
    <property type="molecule type" value="Genomic_DNA"/>
</dbReference>
<accession>A0A815KLD3</accession>
<dbReference type="GO" id="GO:0005524">
    <property type="term" value="F:ATP binding"/>
    <property type="evidence" value="ECO:0007669"/>
    <property type="project" value="InterPro"/>
</dbReference>
<proteinExistence type="predicted"/>
<sequence length="168" mass="19676">MESPIIGYCFSHEKFLSLNFEQFLILCKKANIKTLEINDEYLNTVSQQQQQHQLSSPLPNIIIHKLTDMLSRELVDDDKTVHLFLEKFRNLIKRNESTILMIDNLESVTKLLNRQIQYTLLNEIEDLYVPPFISITDESIAHKNIQQLLTNHNIQYPVICKPIRAHGM</sequence>
<dbReference type="Proteomes" id="UP000663829">
    <property type="component" value="Unassembled WGS sequence"/>
</dbReference>
<dbReference type="OrthoDB" id="25308at2759"/>
<dbReference type="GO" id="GO:0052726">
    <property type="term" value="F:inositol-1,3,4-trisphosphate 5-kinase activity"/>
    <property type="evidence" value="ECO:0007669"/>
    <property type="project" value="InterPro"/>
</dbReference>
<name>A0A815KLD3_9BILA</name>
<evidence type="ECO:0000313" key="2">
    <source>
        <dbReference type="EMBL" id="CAF4287019.1"/>
    </source>
</evidence>
<dbReference type="GO" id="GO:0047325">
    <property type="term" value="F:inositol-3,4,5,6-tetrakisphosphate 1-kinase activity"/>
    <property type="evidence" value="ECO:0007669"/>
    <property type="project" value="InterPro"/>
</dbReference>
<dbReference type="GO" id="GO:0052725">
    <property type="term" value="F:inositol-1,3,4-trisphosphate 6-kinase activity"/>
    <property type="evidence" value="ECO:0007669"/>
    <property type="project" value="InterPro"/>
</dbReference>
<dbReference type="Proteomes" id="UP000681722">
    <property type="component" value="Unassembled WGS sequence"/>
</dbReference>
<gene>
    <name evidence="1" type="ORF">GPM918_LOCUS32871</name>
    <name evidence="2" type="ORF">SRO942_LOCUS33542</name>
</gene>
<dbReference type="PANTHER" id="PTHR14217:SF1">
    <property type="entry name" value="INOSITOL-TETRAKISPHOSPHATE 1-KINASE"/>
    <property type="match status" value="1"/>
</dbReference>
<dbReference type="AlphaFoldDB" id="A0A815KLD3"/>
<comment type="caution">
    <text evidence="1">The sequence shown here is derived from an EMBL/GenBank/DDBJ whole genome shotgun (WGS) entry which is preliminary data.</text>
</comment>
<dbReference type="GO" id="GO:0032957">
    <property type="term" value="P:inositol trisphosphate metabolic process"/>
    <property type="evidence" value="ECO:0007669"/>
    <property type="project" value="InterPro"/>
</dbReference>
<evidence type="ECO:0000313" key="1">
    <source>
        <dbReference type="EMBL" id="CAF1392610.1"/>
    </source>
</evidence>
<dbReference type="EMBL" id="CAJOBC010082484">
    <property type="protein sequence ID" value="CAF4287019.1"/>
    <property type="molecule type" value="Genomic_DNA"/>
</dbReference>
<dbReference type="Gene3D" id="3.40.50.11370">
    <property type="match status" value="1"/>
</dbReference>
<keyword evidence="3" id="KW-1185">Reference proteome</keyword>
<evidence type="ECO:0000313" key="3">
    <source>
        <dbReference type="Proteomes" id="UP000663829"/>
    </source>
</evidence>
<dbReference type="PANTHER" id="PTHR14217">
    <property type="entry name" value="INOSITOL-TETRAKISPHOSPHATE 1-KINASE"/>
    <property type="match status" value="1"/>
</dbReference>
<dbReference type="GO" id="GO:0000287">
    <property type="term" value="F:magnesium ion binding"/>
    <property type="evidence" value="ECO:0007669"/>
    <property type="project" value="InterPro"/>
</dbReference>
<dbReference type="GO" id="GO:0005737">
    <property type="term" value="C:cytoplasm"/>
    <property type="evidence" value="ECO:0007669"/>
    <property type="project" value="TreeGrafter"/>
</dbReference>